<keyword evidence="2" id="KW-1133">Transmembrane helix</keyword>
<keyword evidence="4" id="KW-1185">Reference proteome</keyword>
<reference evidence="3 4" key="2">
    <citation type="submission" date="2019-01" db="EMBL/GenBank/DDBJ databases">
        <title>The decoding of complex shrimp genome reveals the adaptation for benthos swimmer, frequently molting mechanism and breeding impact on genome.</title>
        <authorList>
            <person name="Sun Y."/>
            <person name="Gao Y."/>
            <person name="Yu Y."/>
        </authorList>
    </citation>
    <scope>NUCLEOTIDE SEQUENCE [LARGE SCALE GENOMIC DNA]</scope>
    <source>
        <tissue evidence="3">Muscle</tissue>
    </source>
</reference>
<name>A0A423UBI3_PENVA</name>
<reference evidence="3 4" key="1">
    <citation type="submission" date="2018-04" db="EMBL/GenBank/DDBJ databases">
        <authorList>
            <person name="Zhang X."/>
            <person name="Yuan J."/>
            <person name="Li F."/>
            <person name="Xiang J."/>
        </authorList>
    </citation>
    <scope>NUCLEOTIDE SEQUENCE [LARGE SCALE GENOMIC DNA]</scope>
    <source>
        <tissue evidence="3">Muscle</tissue>
    </source>
</reference>
<keyword evidence="2" id="KW-0472">Membrane</keyword>
<dbReference type="OrthoDB" id="6366676at2759"/>
<comment type="caution">
    <text evidence="3">The sequence shown here is derived from an EMBL/GenBank/DDBJ whole genome shotgun (WGS) entry which is preliminary data.</text>
</comment>
<keyword evidence="2" id="KW-0812">Transmembrane</keyword>
<proteinExistence type="predicted"/>
<accession>A0A423UBI3</accession>
<dbReference type="AlphaFoldDB" id="A0A423UBI3"/>
<feature type="compositionally biased region" description="Polar residues" evidence="1">
    <location>
        <begin position="194"/>
        <end position="210"/>
    </location>
</feature>
<evidence type="ECO:0000313" key="4">
    <source>
        <dbReference type="Proteomes" id="UP000283509"/>
    </source>
</evidence>
<evidence type="ECO:0000313" key="3">
    <source>
        <dbReference type="EMBL" id="ROT86082.1"/>
    </source>
</evidence>
<protein>
    <submittedName>
        <fullName evidence="3">Uncharacterized protein</fullName>
    </submittedName>
</protein>
<dbReference type="Proteomes" id="UP000283509">
    <property type="component" value="Unassembled WGS sequence"/>
</dbReference>
<sequence length="271" mass="29946">MFISLTELFRISLHFVDFELSLRHCQRLLKDLKKAEGDEKVDASIGNETRDKCPNENLVKTMYFSLGLQAILCIICFIVSVQLVYGVKMGRPKLLLPWMLWQAAPIFYAFMSIFTPFKPPVPLNLISFVIVVYFLLVVFSYYNEATTRERPVAVTVVAVTQTPSGMTVSIPSPGKDDAPPPYPGYISEFNPAYSSTDETSAPSYASLPNYTSPPPYSHIIQQSPGTTQQSQGNTSLEHSAQSSSQNSAAASPAETCREAVPLVKKSTQSNE</sequence>
<feature type="transmembrane region" description="Helical" evidence="2">
    <location>
        <begin position="66"/>
        <end position="87"/>
    </location>
</feature>
<dbReference type="EMBL" id="QCYY01000015">
    <property type="protein sequence ID" value="ROT86082.1"/>
    <property type="molecule type" value="Genomic_DNA"/>
</dbReference>
<feature type="region of interest" description="Disordered" evidence="1">
    <location>
        <begin position="194"/>
        <end position="271"/>
    </location>
</feature>
<organism evidence="3 4">
    <name type="scientific">Penaeus vannamei</name>
    <name type="common">Whiteleg shrimp</name>
    <name type="synonym">Litopenaeus vannamei</name>
    <dbReference type="NCBI Taxonomy" id="6689"/>
    <lineage>
        <taxon>Eukaryota</taxon>
        <taxon>Metazoa</taxon>
        <taxon>Ecdysozoa</taxon>
        <taxon>Arthropoda</taxon>
        <taxon>Crustacea</taxon>
        <taxon>Multicrustacea</taxon>
        <taxon>Malacostraca</taxon>
        <taxon>Eumalacostraca</taxon>
        <taxon>Eucarida</taxon>
        <taxon>Decapoda</taxon>
        <taxon>Dendrobranchiata</taxon>
        <taxon>Penaeoidea</taxon>
        <taxon>Penaeidae</taxon>
        <taxon>Penaeus</taxon>
    </lineage>
</organism>
<feature type="compositionally biased region" description="Low complexity" evidence="1">
    <location>
        <begin position="239"/>
        <end position="253"/>
    </location>
</feature>
<gene>
    <name evidence="3" type="ORF">C7M84_003677</name>
</gene>
<evidence type="ECO:0000256" key="2">
    <source>
        <dbReference type="SAM" id="Phobius"/>
    </source>
</evidence>
<feature type="transmembrane region" description="Helical" evidence="2">
    <location>
        <begin position="94"/>
        <end position="115"/>
    </location>
</feature>
<feature type="compositionally biased region" description="Low complexity" evidence="1">
    <location>
        <begin position="219"/>
        <end position="232"/>
    </location>
</feature>
<feature type="transmembrane region" description="Helical" evidence="2">
    <location>
        <begin position="121"/>
        <end position="142"/>
    </location>
</feature>
<evidence type="ECO:0000256" key="1">
    <source>
        <dbReference type="SAM" id="MobiDB-lite"/>
    </source>
</evidence>